<feature type="non-terminal residue" evidence="2">
    <location>
        <position position="123"/>
    </location>
</feature>
<dbReference type="GO" id="GO:0043171">
    <property type="term" value="P:peptide catabolic process"/>
    <property type="evidence" value="ECO:0007669"/>
    <property type="project" value="TreeGrafter"/>
</dbReference>
<dbReference type="PANTHER" id="PTHR11533">
    <property type="entry name" value="PROTEASE M1 ZINC METALLOPROTEASE"/>
    <property type="match status" value="1"/>
</dbReference>
<evidence type="ECO:0000313" key="2">
    <source>
        <dbReference type="EMBL" id="SVB96492.1"/>
    </source>
</evidence>
<dbReference type="PANTHER" id="PTHR11533:SF174">
    <property type="entry name" value="PUROMYCIN-SENSITIVE AMINOPEPTIDASE-RELATED"/>
    <property type="match status" value="1"/>
</dbReference>
<dbReference type="GO" id="GO:0070006">
    <property type="term" value="F:metalloaminopeptidase activity"/>
    <property type="evidence" value="ECO:0007669"/>
    <property type="project" value="TreeGrafter"/>
</dbReference>
<dbReference type="SUPFAM" id="SSF63737">
    <property type="entry name" value="Leukotriene A4 hydrolase N-terminal domain"/>
    <property type="match status" value="1"/>
</dbReference>
<dbReference type="AlphaFoldDB" id="A0A382IB65"/>
<accession>A0A382IB65</accession>
<dbReference type="InterPro" id="IPR042097">
    <property type="entry name" value="Aminopeptidase_N-like_N_sf"/>
</dbReference>
<dbReference type="EMBL" id="UINC01066123">
    <property type="protein sequence ID" value="SVB96492.1"/>
    <property type="molecule type" value="Genomic_DNA"/>
</dbReference>
<dbReference type="GO" id="GO:0042277">
    <property type="term" value="F:peptide binding"/>
    <property type="evidence" value="ECO:0007669"/>
    <property type="project" value="TreeGrafter"/>
</dbReference>
<feature type="domain" description="Aminopeptidase N-like N-terminal" evidence="1">
    <location>
        <begin position="6"/>
        <end position="123"/>
    </location>
</feature>
<evidence type="ECO:0000259" key="1">
    <source>
        <dbReference type="Pfam" id="PF17900"/>
    </source>
</evidence>
<dbReference type="InterPro" id="IPR045357">
    <property type="entry name" value="Aminopeptidase_N-like_N"/>
</dbReference>
<dbReference type="Pfam" id="PF17900">
    <property type="entry name" value="Peptidase_M1_N"/>
    <property type="match status" value="1"/>
</dbReference>
<dbReference type="InterPro" id="IPR050344">
    <property type="entry name" value="Peptidase_M1_aminopeptidases"/>
</dbReference>
<dbReference type="Gene3D" id="2.60.40.1730">
    <property type="entry name" value="tricorn interacting facor f3 domain"/>
    <property type="match status" value="1"/>
</dbReference>
<dbReference type="GO" id="GO:0006508">
    <property type="term" value="P:proteolysis"/>
    <property type="evidence" value="ECO:0007669"/>
    <property type="project" value="TreeGrafter"/>
</dbReference>
<name>A0A382IB65_9ZZZZ</name>
<reference evidence="2" key="1">
    <citation type="submission" date="2018-05" db="EMBL/GenBank/DDBJ databases">
        <authorList>
            <person name="Lanie J.A."/>
            <person name="Ng W.-L."/>
            <person name="Kazmierczak K.M."/>
            <person name="Andrzejewski T.M."/>
            <person name="Davidsen T.M."/>
            <person name="Wayne K.J."/>
            <person name="Tettelin H."/>
            <person name="Glass J.I."/>
            <person name="Rusch D."/>
            <person name="Podicherti R."/>
            <person name="Tsui H.-C.T."/>
            <person name="Winkler M.E."/>
        </authorList>
    </citation>
    <scope>NUCLEOTIDE SEQUENCE</scope>
</reference>
<organism evidence="2">
    <name type="scientific">marine metagenome</name>
    <dbReference type="NCBI Taxonomy" id="408172"/>
    <lineage>
        <taxon>unclassified sequences</taxon>
        <taxon>metagenomes</taxon>
        <taxon>ecological metagenomes</taxon>
    </lineage>
</organism>
<proteinExistence type="predicted"/>
<dbReference type="GO" id="GO:0005615">
    <property type="term" value="C:extracellular space"/>
    <property type="evidence" value="ECO:0007669"/>
    <property type="project" value="TreeGrafter"/>
</dbReference>
<dbReference type="GO" id="GO:0008270">
    <property type="term" value="F:zinc ion binding"/>
    <property type="evidence" value="ECO:0007669"/>
    <property type="project" value="TreeGrafter"/>
</dbReference>
<dbReference type="GO" id="GO:0005737">
    <property type="term" value="C:cytoplasm"/>
    <property type="evidence" value="ECO:0007669"/>
    <property type="project" value="TreeGrafter"/>
</dbReference>
<dbReference type="GO" id="GO:0016020">
    <property type="term" value="C:membrane"/>
    <property type="evidence" value="ECO:0007669"/>
    <property type="project" value="TreeGrafter"/>
</dbReference>
<gene>
    <name evidence="2" type="ORF">METZ01_LOCUS249346</name>
</gene>
<sequence>MANTIPINYKLKFEPLFDNFTFNGMEIITINLPRATNSIILDAAELKIKKCHVEQGTKIITANASLNEKNERLTIKLSKKIKGKAKLCIRFTGVLNDRLLGFYKSQYKDNKGKTKYLATTQFE</sequence>
<protein>
    <recommendedName>
        <fullName evidence="1">Aminopeptidase N-like N-terminal domain-containing protein</fullName>
    </recommendedName>
</protein>